<comment type="caution">
    <text evidence="2">The sequence shown here is derived from an EMBL/GenBank/DDBJ whole genome shotgun (WGS) entry which is preliminary data.</text>
</comment>
<dbReference type="Proteomes" id="UP000253426">
    <property type="component" value="Unassembled WGS sequence"/>
</dbReference>
<dbReference type="EMBL" id="QNRR01000002">
    <property type="protein sequence ID" value="RBP46270.1"/>
    <property type="molecule type" value="Genomic_DNA"/>
</dbReference>
<feature type="region of interest" description="Disordered" evidence="1">
    <location>
        <begin position="111"/>
        <end position="133"/>
    </location>
</feature>
<accession>A0A366HRG7</accession>
<reference evidence="2 3" key="1">
    <citation type="submission" date="2018-06" db="EMBL/GenBank/DDBJ databases">
        <title>Genomic Encyclopedia of Type Strains, Phase IV (KMG-IV): sequencing the most valuable type-strain genomes for metagenomic binning, comparative biology and taxonomic classification.</title>
        <authorList>
            <person name="Goeker M."/>
        </authorList>
    </citation>
    <scope>NUCLEOTIDE SEQUENCE [LARGE SCALE GENOMIC DNA]</scope>
    <source>
        <strain evidence="2 3">DSM 25532</strain>
    </source>
</reference>
<keyword evidence="3" id="KW-1185">Reference proteome</keyword>
<proteinExistence type="predicted"/>
<dbReference type="AlphaFoldDB" id="A0A366HRG7"/>
<sequence>MQNSDALPPQDGSEAPPSPHIPPDDVVWAFRLIRRAVQGFGSAHDARDRGYDDAAEKIDAEGVDTIRHAFTEVPQLKEALPRLHAMLDDAKKVADGGFEIEAELLQAEKVMASEPADSAGNGKLSSRHPTARP</sequence>
<evidence type="ECO:0000256" key="1">
    <source>
        <dbReference type="SAM" id="MobiDB-lite"/>
    </source>
</evidence>
<name>A0A366HRG7_9BACT</name>
<gene>
    <name evidence="2" type="ORF">DES53_102658</name>
</gene>
<organism evidence="2 3">
    <name type="scientific">Roseimicrobium gellanilyticum</name>
    <dbReference type="NCBI Taxonomy" id="748857"/>
    <lineage>
        <taxon>Bacteria</taxon>
        <taxon>Pseudomonadati</taxon>
        <taxon>Verrucomicrobiota</taxon>
        <taxon>Verrucomicrobiia</taxon>
        <taxon>Verrucomicrobiales</taxon>
        <taxon>Verrucomicrobiaceae</taxon>
        <taxon>Roseimicrobium</taxon>
    </lineage>
</organism>
<protein>
    <submittedName>
        <fullName evidence="2">Uncharacterized protein</fullName>
    </submittedName>
</protein>
<feature type="region of interest" description="Disordered" evidence="1">
    <location>
        <begin position="1"/>
        <end position="23"/>
    </location>
</feature>
<evidence type="ECO:0000313" key="3">
    <source>
        <dbReference type="Proteomes" id="UP000253426"/>
    </source>
</evidence>
<dbReference type="RefSeq" id="WP_147263283.1">
    <property type="nucleotide sequence ID" value="NZ_QNRR01000002.1"/>
</dbReference>
<evidence type="ECO:0000313" key="2">
    <source>
        <dbReference type="EMBL" id="RBP46270.1"/>
    </source>
</evidence>